<dbReference type="Proteomes" id="UP000031599">
    <property type="component" value="Unassembled WGS sequence"/>
</dbReference>
<feature type="region of interest" description="Disordered" evidence="1">
    <location>
        <begin position="33"/>
        <end position="111"/>
    </location>
</feature>
<dbReference type="AlphaFoldDB" id="A0A0C1ZM30"/>
<feature type="compositionally biased region" description="Acidic residues" evidence="1">
    <location>
        <begin position="83"/>
        <end position="92"/>
    </location>
</feature>
<accession>A0A0C1ZM30</accession>
<evidence type="ECO:0000313" key="2">
    <source>
        <dbReference type="EMBL" id="KIG11943.1"/>
    </source>
</evidence>
<evidence type="ECO:0000256" key="1">
    <source>
        <dbReference type="SAM" id="MobiDB-lite"/>
    </source>
</evidence>
<evidence type="ECO:0000313" key="3">
    <source>
        <dbReference type="Proteomes" id="UP000031599"/>
    </source>
</evidence>
<feature type="compositionally biased region" description="Basic and acidic residues" evidence="1">
    <location>
        <begin position="37"/>
        <end position="62"/>
    </location>
</feature>
<dbReference type="EMBL" id="JMCC02000162">
    <property type="protein sequence ID" value="KIG11943.1"/>
    <property type="molecule type" value="Genomic_DNA"/>
</dbReference>
<feature type="compositionally biased region" description="Basic and acidic residues" evidence="1">
    <location>
        <begin position="71"/>
        <end position="82"/>
    </location>
</feature>
<gene>
    <name evidence="2" type="ORF">DB30_02244</name>
</gene>
<feature type="compositionally biased region" description="Basic and acidic residues" evidence="1">
    <location>
        <begin position="202"/>
        <end position="216"/>
    </location>
</feature>
<comment type="caution">
    <text evidence="2">The sequence shown here is derived from an EMBL/GenBank/DDBJ whole genome shotgun (WGS) entry which is preliminary data.</text>
</comment>
<feature type="region of interest" description="Disordered" evidence="1">
    <location>
        <begin position="202"/>
        <end position="226"/>
    </location>
</feature>
<reference evidence="2 3" key="1">
    <citation type="submission" date="2014-12" db="EMBL/GenBank/DDBJ databases">
        <title>Genome assembly of Enhygromyxa salina DSM 15201.</title>
        <authorList>
            <person name="Sharma G."/>
            <person name="Subramanian S."/>
        </authorList>
    </citation>
    <scope>NUCLEOTIDE SEQUENCE [LARGE SCALE GENOMIC DNA]</scope>
    <source>
        <strain evidence="2 3">DSM 15201</strain>
    </source>
</reference>
<organism evidence="2 3">
    <name type="scientific">Enhygromyxa salina</name>
    <dbReference type="NCBI Taxonomy" id="215803"/>
    <lineage>
        <taxon>Bacteria</taxon>
        <taxon>Pseudomonadati</taxon>
        <taxon>Myxococcota</taxon>
        <taxon>Polyangia</taxon>
        <taxon>Nannocystales</taxon>
        <taxon>Nannocystaceae</taxon>
        <taxon>Enhygromyxa</taxon>
    </lineage>
</organism>
<feature type="region of interest" description="Disordered" evidence="1">
    <location>
        <begin position="127"/>
        <end position="160"/>
    </location>
</feature>
<protein>
    <submittedName>
        <fullName evidence="2">Uncharacterized protein</fullName>
    </submittedName>
</protein>
<proteinExistence type="predicted"/>
<sequence length="226" mass="24711">MLRVLHLGVDAPGVDVYLDDGVDPVVEGLEFEAEPTLLERDPRWVDHKERERDGHDRARPADVADPGLGEPELRGGERRAADEQEAAEEESEPPPRSSSEEPSPRAEPLVGASSLGHTTVYEPVAAASGHSAVDGRVERTVSPPASIPEEQANGPSAPTTTQFRHFRHPDGRQWSIRVAGQNVDLVIVLPDGEQVQRTRRLAEPTDAHRDMQKRVADQQANGFIEA</sequence>
<name>A0A0C1ZM30_9BACT</name>